<dbReference type="RefSeq" id="XP_060333430.1">
    <property type="nucleotide sequence ID" value="XM_060467317.1"/>
</dbReference>
<dbReference type="GeneID" id="85350865"/>
<organism evidence="1 2">
    <name type="scientific">Armillaria tabescens</name>
    <name type="common">Ringless honey mushroom</name>
    <name type="synonym">Agaricus tabescens</name>
    <dbReference type="NCBI Taxonomy" id="1929756"/>
    <lineage>
        <taxon>Eukaryota</taxon>
        <taxon>Fungi</taxon>
        <taxon>Dikarya</taxon>
        <taxon>Basidiomycota</taxon>
        <taxon>Agaricomycotina</taxon>
        <taxon>Agaricomycetes</taxon>
        <taxon>Agaricomycetidae</taxon>
        <taxon>Agaricales</taxon>
        <taxon>Marasmiineae</taxon>
        <taxon>Physalacriaceae</taxon>
        <taxon>Desarmillaria</taxon>
    </lineage>
</organism>
<reference evidence="1" key="1">
    <citation type="submission" date="2023-06" db="EMBL/GenBank/DDBJ databases">
        <authorList>
            <consortium name="Lawrence Berkeley National Laboratory"/>
            <person name="Ahrendt S."/>
            <person name="Sahu N."/>
            <person name="Indic B."/>
            <person name="Wong-Bajracharya J."/>
            <person name="Merenyi Z."/>
            <person name="Ke H.-M."/>
            <person name="Monk M."/>
            <person name="Kocsube S."/>
            <person name="Drula E."/>
            <person name="Lipzen A."/>
            <person name="Balint B."/>
            <person name="Henrissat B."/>
            <person name="Andreopoulos B."/>
            <person name="Martin F.M."/>
            <person name="Harder C.B."/>
            <person name="Rigling D."/>
            <person name="Ford K.L."/>
            <person name="Foster G.D."/>
            <person name="Pangilinan J."/>
            <person name="Papanicolaou A."/>
            <person name="Barry K."/>
            <person name="LaButti K."/>
            <person name="Viragh M."/>
            <person name="Koriabine M."/>
            <person name="Yan M."/>
            <person name="Riley R."/>
            <person name="Champramary S."/>
            <person name="Plett K.L."/>
            <person name="Tsai I.J."/>
            <person name="Slot J."/>
            <person name="Sipos G."/>
            <person name="Plett J."/>
            <person name="Nagy L.G."/>
            <person name="Grigoriev I.V."/>
        </authorList>
    </citation>
    <scope>NUCLEOTIDE SEQUENCE</scope>
    <source>
        <strain evidence="1">CCBAS 213</strain>
    </source>
</reference>
<evidence type="ECO:0000313" key="2">
    <source>
        <dbReference type="Proteomes" id="UP001175211"/>
    </source>
</evidence>
<protein>
    <submittedName>
        <fullName evidence="1">Uncharacterized protein</fullName>
    </submittedName>
</protein>
<proteinExistence type="predicted"/>
<name>A0AA39N9U6_ARMTA</name>
<dbReference type="AlphaFoldDB" id="A0AA39N9U6"/>
<evidence type="ECO:0000313" key="1">
    <source>
        <dbReference type="EMBL" id="KAK0461692.1"/>
    </source>
</evidence>
<dbReference type="Proteomes" id="UP001175211">
    <property type="component" value="Unassembled WGS sequence"/>
</dbReference>
<dbReference type="EMBL" id="JAUEPS010000010">
    <property type="protein sequence ID" value="KAK0461692.1"/>
    <property type="molecule type" value="Genomic_DNA"/>
</dbReference>
<gene>
    <name evidence="1" type="ORF">EV420DRAFT_1266224</name>
</gene>
<keyword evidence="2" id="KW-1185">Reference proteome</keyword>
<comment type="caution">
    <text evidence="1">The sequence shown here is derived from an EMBL/GenBank/DDBJ whole genome shotgun (WGS) entry which is preliminary data.</text>
</comment>
<accession>A0AA39N9U6</accession>
<sequence>MVYNSTAKFLLPSNDVTRENSLTNLSNMESMASVHATALEICYTIYGELTLSSDVIDRFYESSASESCSLSYENPVLTATSRSVIFDIFKLGRRLHAVDIPQPLAVFYTLLRLKPPEDTSNPLLKALRVWNEVGDISEHESFDGHRKAVIEHTLNILVLPSIHIDSYKRAPFHRSALSTDSLVRSSYNYHPASPSLPIPGTSLSLPSPFHFKLHVITRLSFNEQGHITNHRDYWDVKDLMGLLPGVSFAHWILSRLAAKGLSYNSRFLTRISDHPHLHDSEHPTNHDGAAAENRDLVNGPMAYVKSAKQTYGH</sequence>